<dbReference type="PANTHER" id="PTHR11845">
    <property type="entry name" value="5'-DEOXYNUCLEOTIDASE HDDC2"/>
    <property type="match status" value="1"/>
</dbReference>
<dbReference type="EMBL" id="CP001778">
    <property type="protein sequence ID" value="ADD40090.1"/>
    <property type="molecule type" value="Genomic_DNA"/>
</dbReference>
<keyword evidence="10" id="KW-1185">Reference proteome</keyword>
<keyword evidence="6" id="KW-0479">Metal-binding</keyword>
<dbReference type="GO" id="GO:0005737">
    <property type="term" value="C:cytoplasm"/>
    <property type="evidence" value="ECO:0007669"/>
    <property type="project" value="TreeGrafter"/>
</dbReference>
<dbReference type="Proteomes" id="UP000000844">
    <property type="component" value="Chromosome"/>
</dbReference>
<evidence type="ECO:0000313" key="10">
    <source>
        <dbReference type="Proteomes" id="UP000000844"/>
    </source>
</evidence>
<dbReference type="AlphaFoldDB" id="D3Q4D0"/>
<dbReference type="InterPro" id="IPR003607">
    <property type="entry name" value="HD/PDEase_dom"/>
</dbReference>
<dbReference type="InterPro" id="IPR006674">
    <property type="entry name" value="HD_domain"/>
</dbReference>
<keyword evidence="7 9" id="KW-0378">Hydrolase</keyword>
<dbReference type="eggNOG" id="COG1896">
    <property type="taxonomic scope" value="Bacteria"/>
</dbReference>
<evidence type="ECO:0000256" key="1">
    <source>
        <dbReference type="ARBA" id="ARBA00001638"/>
    </source>
</evidence>
<comment type="cofactor">
    <cofactor evidence="3">
        <name>Co(2+)</name>
        <dbReference type="ChEBI" id="CHEBI:48828"/>
    </cofactor>
</comment>
<evidence type="ECO:0000313" key="9">
    <source>
        <dbReference type="EMBL" id="ADD40090.1"/>
    </source>
</evidence>
<dbReference type="GO" id="GO:0046872">
    <property type="term" value="F:metal ion binding"/>
    <property type="evidence" value="ECO:0007669"/>
    <property type="project" value="UniProtKB-KW"/>
</dbReference>
<accession>D3Q4D0</accession>
<sequence>MKGQGVSELAGEAGYLLEIGLLKRTRRTGWWIAGIRDPESIAEHSWRTAITGMIIASHEGADPARTSMLCSLHDTPETRIGDIPKIGKHYLKATAPDTIAADQTAKCSDQAGQVIRDAIAEFEAGQTPEALCAKDADKLECLIQAVEYQHQGVSTVTRWIESSLAALKTDTARGLADEILKANPLAWEQTRRPSAT</sequence>
<evidence type="ECO:0000259" key="8">
    <source>
        <dbReference type="SMART" id="SM00471"/>
    </source>
</evidence>
<protein>
    <recommendedName>
        <fullName evidence="5">5'-deoxynucleotidase</fullName>
        <ecNumber evidence="5">3.1.3.89</ecNumber>
    </recommendedName>
</protein>
<reference evidence="9 10" key="1">
    <citation type="journal article" date="2009" name="Stand. Genomic Sci.">
        <title>Complete genome sequence of Stackebrandtia nassauensis type strain (LLR-40K-21).</title>
        <authorList>
            <person name="Munk C."/>
            <person name="Lapidus A."/>
            <person name="Copeland A."/>
            <person name="Jando M."/>
            <person name="Mayilraj S."/>
            <person name="Glavina Del Rio T."/>
            <person name="Nolan M."/>
            <person name="Chen F."/>
            <person name="Lucas S."/>
            <person name="Tice H."/>
            <person name="Cheng J.F."/>
            <person name="Han C."/>
            <person name="Detter J.C."/>
            <person name="Bruce D."/>
            <person name="Goodwin L."/>
            <person name="Chain P."/>
            <person name="Pitluck S."/>
            <person name="Goker M."/>
            <person name="Ovchinikova G."/>
            <person name="Pati A."/>
            <person name="Ivanova N."/>
            <person name="Mavromatis K."/>
            <person name="Chen A."/>
            <person name="Palaniappan K."/>
            <person name="Land M."/>
            <person name="Hauser L."/>
            <person name="Chang Y.J."/>
            <person name="Jeffries C.D."/>
            <person name="Bristow J."/>
            <person name="Eisen J.A."/>
            <person name="Markowitz V."/>
            <person name="Hugenholtz P."/>
            <person name="Kyrpides N.C."/>
            <person name="Klenk H.P."/>
        </authorList>
    </citation>
    <scope>NUCLEOTIDE SEQUENCE [LARGE SCALE GENOMIC DNA]</scope>
    <source>
        <strain evidence="10">DSM 44728 / CIP 108903 / NRRL B-16338 / NBRC 102104 / LLR-40K-21</strain>
    </source>
</reference>
<evidence type="ECO:0000256" key="2">
    <source>
        <dbReference type="ARBA" id="ARBA00001936"/>
    </source>
</evidence>
<evidence type="ECO:0000256" key="6">
    <source>
        <dbReference type="ARBA" id="ARBA00022723"/>
    </source>
</evidence>
<comment type="catalytic activity">
    <reaction evidence="1">
        <text>a 2'-deoxyribonucleoside 5'-phosphate + H2O = a 2'-deoxyribonucleoside + phosphate</text>
        <dbReference type="Rhea" id="RHEA:36167"/>
        <dbReference type="ChEBI" id="CHEBI:15377"/>
        <dbReference type="ChEBI" id="CHEBI:18274"/>
        <dbReference type="ChEBI" id="CHEBI:43474"/>
        <dbReference type="ChEBI" id="CHEBI:65317"/>
        <dbReference type="EC" id="3.1.3.89"/>
    </reaction>
</comment>
<dbReference type="PANTHER" id="PTHR11845:SF13">
    <property type="entry name" value="5'-DEOXYNUCLEOTIDASE HDDC2"/>
    <property type="match status" value="1"/>
</dbReference>
<dbReference type="RefSeq" id="WP_013015661.1">
    <property type="nucleotide sequence ID" value="NC_013947.1"/>
</dbReference>
<evidence type="ECO:0000256" key="5">
    <source>
        <dbReference type="ARBA" id="ARBA00012964"/>
    </source>
</evidence>
<dbReference type="OrthoDB" id="9786155at2"/>
<dbReference type="Gene3D" id="1.10.3210.10">
    <property type="entry name" value="Hypothetical protein af1432"/>
    <property type="match status" value="1"/>
</dbReference>
<proteinExistence type="predicted"/>
<dbReference type="SMART" id="SM00471">
    <property type="entry name" value="HDc"/>
    <property type="match status" value="1"/>
</dbReference>
<name>D3Q4D0_STANL</name>
<dbReference type="STRING" id="446470.Snas_0373"/>
<organism evidence="9 10">
    <name type="scientific">Stackebrandtia nassauensis (strain DSM 44728 / CIP 108903 / NRRL B-16338 / NBRC 102104 / LLR-40K-21)</name>
    <dbReference type="NCBI Taxonomy" id="446470"/>
    <lineage>
        <taxon>Bacteria</taxon>
        <taxon>Bacillati</taxon>
        <taxon>Actinomycetota</taxon>
        <taxon>Actinomycetes</taxon>
        <taxon>Glycomycetales</taxon>
        <taxon>Glycomycetaceae</taxon>
        <taxon>Stackebrandtia</taxon>
    </lineage>
</organism>
<comment type="cofactor">
    <cofactor evidence="2">
        <name>Mn(2+)</name>
        <dbReference type="ChEBI" id="CHEBI:29035"/>
    </cofactor>
</comment>
<evidence type="ECO:0000256" key="7">
    <source>
        <dbReference type="ARBA" id="ARBA00022801"/>
    </source>
</evidence>
<feature type="domain" description="HD/PDEase" evidence="8">
    <location>
        <begin position="37"/>
        <end position="151"/>
    </location>
</feature>
<gene>
    <name evidence="9" type="ordered locus">Snas_0373</name>
</gene>
<dbReference type="SUPFAM" id="SSF109604">
    <property type="entry name" value="HD-domain/PDEase-like"/>
    <property type="match status" value="1"/>
</dbReference>
<comment type="subunit">
    <text evidence="4">Homodimer.</text>
</comment>
<dbReference type="Pfam" id="PF13023">
    <property type="entry name" value="HD_3"/>
    <property type="match status" value="1"/>
</dbReference>
<dbReference type="HOGENOM" id="CLU_039453_4_0_11"/>
<dbReference type="EC" id="3.1.3.89" evidence="5"/>
<evidence type="ECO:0000256" key="3">
    <source>
        <dbReference type="ARBA" id="ARBA00001941"/>
    </source>
</evidence>
<dbReference type="KEGG" id="sna:Snas_0373"/>
<dbReference type="GO" id="GO:0002953">
    <property type="term" value="F:5'-deoxynucleotidase activity"/>
    <property type="evidence" value="ECO:0007669"/>
    <property type="project" value="UniProtKB-EC"/>
</dbReference>
<dbReference type="InterPro" id="IPR039356">
    <property type="entry name" value="YfbR/HDDC2"/>
</dbReference>
<evidence type="ECO:0000256" key="4">
    <source>
        <dbReference type="ARBA" id="ARBA00011738"/>
    </source>
</evidence>